<accession>A0ABM8FJW9</accession>
<dbReference type="InterPro" id="IPR015890">
    <property type="entry name" value="Chorismate_C"/>
</dbReference>
<dbReference type="Gene3D" id="3.60.120.10">
    <property type="entry name" value="Anthranilate synthase"/>
    <property type="match status" value="1"/>
</dbReference>
<proteinExistence type="predicted"/>
<reference evidence="2 3" key="1">
    <citation type="submission" date="2023-03" db="EMBL/GenBank/DDBJ databases">
        <title>Description of Hydrogenimonas sp. ISO32.</title>
        <authorList>
            <person name="Mino S."/>
            <person name="Fukazawa S."/>
            <person name="Sawabe T."/>
        </authorList>
    </citation>
    <scope>NUCLEOTIDE SEQUENCE [LARGE SCALE GENOMIC DNA]</scope>
    <source>
        <strain evidence="2 3">ISO32</strain>
    </source>
</reference>
<dbReference type="PANTHER" id="PTHR11236">
    <property type="entry name" value="AMINOBENZOATE/ANTHRANILATE SYNTHASE"/>
    <property type="match status" value="1"/>
</dbReference>
<dbReference type="InterPro" id="IPR019999">
    <property type="entry name" value="Anth_synth_I-like"/>
</dbReference>
<gene>
    <name evidence="2" type="ORF">HCR_09170</name>
</gene>
<feature type="domain" description="Chorismate-utilising enzyme C-terminal" evidence="1">
    <location>
        <begin position="63"/>
        <end position="305"/>
    </location>
</feature>
<dbReference type="RefSeq" id="WP_286337793.1">
    <property type="nucleotide sequence ID" value="NZ_AP027370.1"/>
</dbReference>
<protein>
    <submittedName>
        <fullName evidence="2">PabA-like protein</fullName>
    </submittedName>
</protein>
<dbReference type="PANTHER" id="PTHR11236:SF50">
    <property type="entry name" value="AMINODEOXYCHORISMATE SYNTHASE COMPONENT 1"/>
    <property type="match status" value="1"/>
</dbReference>
<dbReference type="PRINTS" id="PR00095">
    <property type="entry name" value="ANTSNTHASEI"/>
</dbReference>
<dbReference type="EMBL" id="AP027370">
    <property type="protein sequence ID" value="BDY12605.1"/>
    <property type="molecule type" value="Genomic_DNA"/>
</dbReference>
<dbReference type="SUPFAM" id="SSF56322">
    <property type="entry name" value="ADC synthase"/>
    <property type="match status" value="1"/>
</dbReference>
<name>A0ABM8FJW9_9BACT</name>
<evidence type="ECO:0000313" key="3">
    <source>
        <dbReference type="Proteomes" id="UP001321445"/>
    </source>
</evidence>
<dbReference type="Proteomes" id="UP001321445">
    <property type="component" value="Chromosome"/>
</dbReference>
<dbReference type="InterPro" id="IPR005801">
    <property type="entry name" value="ADC_synthase"/>
</dbReference>
<keyword evidence="3" id="KW-1185">Reference proteome</keyword>
<dbReference type="Pfam" id="PF00425">
    <property type="entry name" value="Chorismate_bind"/>
    <property type="match status" value="1"/>
</dbReference>
<evidence type="ECO:0000313" key="2">
    <source>
        <dbReference type="EMBL" id="BDY12605.1"/>
    </source>
</evidence>
<organism evidence="2 3">
    <name type="scientific">Hydrogenimonas cancrithermarum</name>
    <dbReference type="NCBI Taxonomy" id="2993563"/>
    <lineage>
        <taxon>Bacteria</taxon>
        <taxon>Pseudomonadati</taxon>
        <taxon>Campylobacterota</taxon>
        <taxon>Epsilonproteobacteria</taxon>
        <taxon>Campylobacterales</taxon>
        <taxon>Hydrogenimonadaceae</taxon>
        <taxon>Hydrogenimonas</taxon>
    </lineage>
</organism>
<dbReference type="NCBIfam" id="NF005486">
    <property type="entry name" value="PRK07093.1"/>
    <property type="match status" value="1"/>
</dbReference>
<sequence>MDRLSRLASAGIPFLFIISYDKSEVIVRPLDALGNIRVALHQTPAIKPETPPAPKKQPVPFMKYKEAFDQVIEEIKAGNTYLLNLTFSTPIHCSHSLEEIFEMANAPYKLLYKDRFVCFSPEPFIKIENDVISTYPMKGTIDASIPDAEAKILANEKEMAEHVMVVDLLRNDLGIVGREVRVETFRYIDRIVTADKTLLQVSSRIVAKLSPDWPARLGEILDEMLPAGSITGTPKRRTCEIIETVESHKRGFFTGVFGVFDGKNLESAVMIRFIEKTEKGLVYKSGGGITIDSDAEAEYEEMLDKVYLPI</sequence>
<evidence type="ECO:0000259" key="1">
    <source>
        <dbReference type="Pfam" id="PF00425"/>
    </source>
</evidence>